<evidence type="ECO:0000313" key="1">
    <source>
        <dbReference type="EMBL" id="KZD41166.1"/>
    </source>
</evidence>
<accession>A0A164I8P0</accession>
<dbReference type="Proteomes" id="UP000076501">
    <property type="component" value="Unassembled WGS sequence"/>
</dbReference>
<sequence>MIQIKKGFLGRKPFLVYRIWMTTRLSLLYKENKQLLSLHI</sequence>
<dbReference type="EMBL" id="LJKA01000004">
    <property type="protein sequence ID" value="KZD41166.1"/>
    <property type="molecule type" value="Genomic_DNA"/>
</dbReference>
<dbReference type="PATRIC" id="fig|1396.539.peg.4561"/>
<gene>
    <name evidence="1" type="ORF">B4082_0555</name>
</gene>
<proteinExistence type="predicted"/>
<protein>
    <submittedName>
        <fullName evidence="1">Uncharacterized protein</fullName>
    </submittedName>
</protein>
<name>A0A164I8P0_BACCE</name>
<evidence type="ECO:0000313" key="2">
    <source>
        <dbReference type="Proteomes" id="UP000076501"/>
    </source>
</evidence>
<reference evidence="1 2" key="1">
    <citation type="submission" date="2015-09" db="EMBL/GenBank/DDBJ databases">
        <title>Bacillus cereus food isolates.</title>
        <authorList>
            <person name="Boekhorst J."/>
        </authorList>
    </citation>
    <scope>NUCLEOTIDE SEQUENCE [LARGE SCALE GENOMIC DNA]</scope>
    <source>
        <strain evidence="1 2">B4082</strain>
    </source>
</reference>
<dbReference type="AlphaFoldDB" id="A0A164I8P0"/>
<organism evidence="1 2">
    <name type="scientific">Bacillus cereus</name>
    <dbReference type="NCBI Taxonomy" id="1396"/>
    <lineage>
        <taxon>Bacteria</taxon>
        <taxon>Bacillati</taxon>
        <taxon>Bacillota</taxon>
        <taxon>Bacilli</taxon>
        <taxon>Bacillales</taxon>
        <taxon>Bacillaceae</taxon>
        <taxon>Bacillus</taxon>
        <taxon>Bacillus cereus group</taxon>
    </lineage>
</organism>
<comment type="caution">
    <text evidence="1">The sequence shown here is derived from an EMBL/GenBank/DDBJ whole genome shotgun (WGS) entry which is preliminary data.</text>
</comment>